<dbReference type="AlphaFoldDB" id="A0A0F9RJ19"/>
<protein>
    <submittedName>
        <fullName evidence="2">Uncharacterized protein</fullName>
    </submittedName>
</protein>
<reference evidence="2" key="1">
    <citation type="journal article" date="2015" name="Nature">
        <title>Complex archaea that bridge the gap between prokaryotes and eukaryotes.</title>
        <authorList>
            <person name="Spang A."/>
            <person name="Saw J.H."/>
            <person name="Jorgensen S.L."/>
            <person name="Zaremba-Niedzwiedzka K."/>
            <person name="Martijn J."/>
            <person name="Lind A.E."/>
            <person name="van Eijk R."/>
            <person name="Schleper C."/>
            <person name="Guy L."/>
            <person name="Ettema T.J."/>
        </authorList>
    </citation>
    <scope>NUCLEOTIDE SEQUENCE</scope>
</reference>
<keyword evidence="1" id="KW-0175">Coiled coil</keyword>
<comment type="caution">
    <text evidence="2">The sequence shown here is derived from an EMBL/GenBank/DDBJ whole genome shotgun (WGS) entry which is preliminary data.</text>
</comment>
<name>A0A0F9RJ19_9ZZZZ</name>
<proteinExistence type="predicted"/>
<evidence type="ECO:0000313" key="2">
    <source>
        <dbReference type="EMBL" id="KKN25011.1"/>
    </source>
</evidence>
<feature type="coiled-coil region" evidence="1">
    <location>
        <begin position="136"/>
        <end position="163"/>
    </location>
</feature>
<dbReference type="EMBL" id="LAZR01002837">
    <property type="protein sequence ID" value="KKN25011.1"/>
    <property type="molecule type" value="Genomic_DNA"/>
</dbReference>
<gene>
    <name evidence="2" type="ORF">LCGC14_0889220</name>
</gene>
<evidence type="ECO:0000256" key="1">
    <source>
        <dbReference type="SAM" id="Coils"/>
    </source>
</evidence>
<accession>A0A0F9RJ19</accession>
<organism evidence="2">
    <name type="scientific">marine sediment metagenome</name>
    <dbReference type="NCBI Taxonomy" id="412755"/>
    <lineage>
        <taxon>unclassified sequences</taxon>
        <taxon>metagenomes</taxon>
        <taxon>ecological metagenomes</taxon>
    </lineage>
</organism>
<sequence>MSDYNLRIDKINKKTAENNKKIAIEELSAGLCRATLLNCEKRFVQLLKEYNLRKNEILEKQNRVIANAKRSHALIDEYIKNKEVIHDELKAAIHFGESLCKYCKHYYTQAGLKRHEPACASKPSVKKVKKSSDDIKKEKSEQVKRKADLIKKKEAEIKALKEV</sequence>